<proteinExistence type="predicted"/>
<evidence type="ECO:0000313" key="2">
    <source>
        <dbReference type="EMBL" id="KAK2105384.1"/>
    </source>
</evidence>
<evidence type="ECO:0000313" key="3">
    <source>
        <dbReference type="Proteomes" id="UP001266305"/>
    </source>
</evidence>
<sequence length="109" mass="11591">MATEIPGNTDPQSHGAATTYDHGNSREPQTLSHMVQPPPMAMEILGNGDPSRMVQPVCSRGNPGNADASHMLQPPPTAMEIPGNTDPQSHGTATTYSQRNSGEHRLSCM</sequence>
<feature type="region of interest" description="Disordered" evidence="1">
    <location>
        <begin position="1"/>
        <end position="109"/>
    </location>
</feature>
<comment type="caution">
    <text evidence="2">The sequence shown here is derived from an EMBL/GenBank/DDBJ whole genome shotgun (WGS) entry which is preliminary data.</text>
</comment>
<feature type="compositionally biased region" description="Polar residues" evidence="1">
    <location>
        <begin position="85"/>
        <end position="100"/>
    </location>
</feature>
<dbReference type="EMBL" id="JASSZA010000007">
    <property type="protein sequence ID" value="KAK2105384.1"/>
    <property type="molecule type" value="Genomic_DNA"/>
</dbReference>
<dbReference type="Proteomes" id="UP001266305">
    <property type="component" value="Unassembled WGS sequence"/>
</dbReference>
<protein>
    <submittedName>
        <fullName evidence="2">Uncharacterized protein</fullName>
    </submittedName>
</protein>
<evidence type="ECO:0000256" key="1">
    <source>
        <dbReference type="SAM" id="MobiDB-lite"/>
    </source>
</evidence>
<accession>A0ABQ9V8Z0</accession>
<feature type="non-terminal residue" evidence="2">
    <location>
        <position position="109"/>
    </location>
</feature>
<reference evidence="2 3" key="1">
    <citation type="submission" date="2023-05" db="EMBL/GenBank/DDBJ databases">
        <title>B98-5 Cell Line De Novo Hybrid Assembly: An Optical Mapping Approach.</title>
        <authorList>
            <person name="Kananen K."/>
            <person name="Auerbach J.A."/>
            <person name="Kautto E."/>
            <person name="Blachly J.S."/>
        </authorList>
    </citation>
    <scope>NUCLEOTIDE SEQUENCE [LARGE SCALE GENOMIC DNA]</scope>
    <source>
        <strain evidence="2">B95-8</strain>
        <tissue evidence="2">Cell line</tissue>
    </source>
</reference>
<gene>
    <name evidence="2" type="ORF">P7K49_014898</name>
</gene>
<name>A0ABQ9V8Z0_SAGOE</name>
<keyword evidence="3" id="KW-1185">Reference proteome</keyword>
<organism evidence="2 3">
    <name type="scientific">Saguinus oedipus</name>
    <name type="common">Cotton-top tamarin</name>
    <name type="synonym">Oedipomidas oedipus</name>
    <dbReference type="NCBI Taxonomy" id="9490"/>
    <lineage>
        <taxon>Eukaryota</taxon>
        <taxon>Metazoa</taxon>
        <taxon>Chordata</taxon>
        <taxon>Craniata</taxon>
        <taxon>Vertebrata</taxon>
        <taxon>Euteleostomi</taxon>
        <taxon>Mammalia</taxon>
        <taxon>Eutheria</taxon>
        <taxon>Euarchontoglires</taxon>
        <taxon>Primates</taxon>
        <taxon>Haplorrhini</taxon>
        <taxon>Platyrrhini</taxon>
        <taxon>Cebidae</taxon>
        <taxon>Callitrichinae</taxon>
        <taxon>Saguinus</taxon>
    </lineage>
</organism>